<keyword evidence="4" id="KW-1185">Reference proteome</keyword>
<dbReference type="EMBL" id="FNXT01001221">
    <property type="protein sequence ID" value="SZX74886.1"/>
    <property type="molecule type" value="Genomic_DNA"/>
</dbReference>
<proteinExistence type="predicted"/>
<sequence length="144" mass="16082">MLCRRAASTRAAPPSRCVVSRWQLPAVRRGPCRRAVQCWAKTTSSRSKAASSSDSTSAQQPLQQQQPLSTNSSKSVQDRLGGVSQRLESLVQFLTPKQEGDIGDVLMMSLSMAVLIFFSMQLYRLYAYAYFHAGSYQTMMDMMQ</sequence>
<keyword evidence="2" id="KW-0812">Transmembrane</keyword>
<evidence type="ECO:0000256" key="1">
    <source>
        <dbReference type="SAM" id="MobiDB-lite"/>
    </source>
</evidence>
<feature type="compositionally biased region" description="Low complexity" evidence="1">
    <location>
        <begin position="41"/>
        <end position="68"/>
    </location>
</feature>
<dbReference type="Proteomes" id="UP000256970">
    <property type="component" value="Unassembled WGS sequence"/>
</dbReference>
<protein>
    <submittedName>
        <fullName evidence="3">Uncharacterized protein</fullName>
    </submittedName>
</protein>
<keyword evidence="2" id="KW-1133">Transmembrane helix</keyword>
<evidence type="ECO:0000256" key="2">
    <source>
        <dbReference type="SAM" id="Phobius"/>
    </source>
</evidence>
<name>A0A383WDV7_TETOB</name>
<evidence type="ECO:0000313" key="3">
    <source>
        <dbReference type="EMBL" id="SZX74886.1"/>
    </source>
</evidence>
<accession>A0A383WDV7</accession>
<organism evidence="3 4">
    <name type="scientific">Tetradesmus obliquus</name>
    <name type="common">Green alga</name>
    <name type="synonym">Acutodesmus obliquus</name>
    <dbReference type="NCBI Taxonomy" id="3088"/>
    <lineage>
        <taxon>Eukaryota</taxon>
        <taxon>Viridiplantae</taxon>
        <taxon>Chlorophyta</taxon>
        <taxon>core chlorophytes</taxon>
        <taxon>Chlorophyceae</taxon>
        <taxon>CS clade</taxon>
        <taxon>Sphaeropleales</taxon>
        <taxon>Scenedesmaceae</taxon>
        <taxon>Tetradesmus</taxon>
    </lineage>
</organism>
<gene>
    <name evidence="3" type="ORF">BQ4739_LOCUS15204</name>
</gene>
<feature type="transmembrane region" description="Helical" evidence="2">
    <location>
        <begin position="105"/>
        <end position="126"/>
    </location>
</feature>
<reference evidence="3 4" key="1">
    <citation type="submission" date="2016-10" db="EMBL/GenBank/DDBJ databases">
        <authorList>
            <person name="Cai Z."/>
        </authorList>
    </citation>
    <scope>NUCLEOTIDE SEQUENCE [LARGE SCALE GENOMIC DNA]</scope>
</reference>
<feature type="region of interest" description="Disordered" evidence="1">
    <location>
        <begin position="41"/>
        <end position="81"/>
    </location>
</feature>
<evidence type="ECO:0000313" key="4">
    <source>
        <dbReference type="Proteomes" id="UP000256970"/>
    </source>
</evidence>
<keyword evidence="2" id="KW-0472">Membrane</keyword>
<dbReference type="AlphaFoldDB" id="A0A383WDV7"/>